<dbReference type="PROSITE" id="PS51371">
    <property type="entry name" value="CBS"/>
    <property type="match status" value="2"/>
</dbReference>
<proteinExistence type="predicted"/>
<dbReference type="InterPro" id="IPR046342">
    <property type="entry name" value="CBS_dom_sf"/>
</dbReference>
<feature type="domain" description="CBS" evidence="3">
    <location>
        <begin position="8"/>
        <end position="67"/>
    </location>
</feature>
<reference evidence="4 5" key="1">
    <citation type="submission" date="2018-04" db="EMBL/GenBank/DDBJ databases">
        <title>Genomic Encyclopedia of Type Strains, Phase III (KMG-III): the genomes of soil and plant-associated and newly described type strains.</title>
        <authorList>
            <person name="Whitman W."/>
        </authorList>
    </citation>
    <scope>NUCLEOTIDE SEQUENCE [LARGE SCALE GENOMIC DNA]</scope>
    <source>
        <strain evidence="4 5">MA101b</strain>
    </source>
</reference>
<evidence type="ECO:0000313" key="5">
    <source>
        <dbReference type="Proteomes" id="UP000244189"/>
    </source>
</evidence>
<sequence>MTIAAILKNREGGILSLTPDDTVAQAVALLAGKRIGAAPVLDGDQVVGIFSERDVIHCLQADGAAALDQRIGTVMTTAVKSVGPGESAIGALSLMTQRRIRHLPVIDGDTLVGFVSIGDLVKYRIDRIEADAAAMREYIQSA</sequence>
<dbReference type="InterPro" id="IPR051257">
    <property type="entry name" value="Diverse_CBS-Domain"/>
</dbReference>
<name>A0A2T5GQY0_9SPHN</name>
<evidence type="ECO:0000259" key="3">
    <source>
        <dbReference type="PROSITE" id="PS51371"/>
    </source>
</evidence>
<keyword evidence="5" id="KW-1185">Reference proteome</keyword>
<evidence type="ECO:0000313" key="4">
    <source>
        <dbReference type="EMBL" id="PTQ61736.1"/>
    </source>
</evidence>
<feature type="domain" description="CBS" evidence="3">
    <location>
        <begin position="75"/>
        <end position="130"/>
    </location>
</feature>
<dbReference type="RefSeq" id="WP_107956250.1">
    <property type="nucleotide sequence ID" value="NZ_JASPFP010000001.1"/>
</dbReference>
<dbReference type="Gene3D" id="3.10.580.10">
    <property type="entry name" value="CBS-domain"/>
    <property type="match status" value="1"/>
</dbReference>
<dbReference type="InterPro" id="IPR000644">
    <property type="entry name" value="CBS_dom"/>
</dbReference>
<evidence type="ECO:0000256" key="2">
    <source>
        <dbReference type="PROSITE-ProRule" id="PRU00703"/>
    </source>
</evidence>
<evidence type="ECO:0000256" key="1">
    <source>
        <dbReference type="ARBA" id="ARBA00023122"/>
    </source>
</evidence>
<dbReference type="InterPro" id="IPR044725">
    <property type="entry name" value="CBSX3_CBS_dom"/>
</dbReference>
<protein>
    <submittedName>
        <fullName evidence="4">CBS domain-containing protein</fullName>
    </submittedName>
</protein>
<dbReference type="PANTHER" id="PTHR43080">
    <property type="entry name" value="CBS DOMAIN-CONTAINING PROTEIN CBSX3, MITOCHONDRIAL"/>
    <property type="match status" value="1"/>
</dbReference>
<dbReference type="SUPFAM" id="SSF54631">
    <property type="entry name" value="CBS-domain pair"/>
    <property type="match status" value="1"/>
</dbReference>
<dbReference type="CDD" id="cd04623">
    <property type="entry name" value="CBS_pair_bac_euk"/>
    <property type="match status" value="1"/>
</dbReference>
<dbReference type="SMART" id="SM00116">
    <property type="entry name" value="CBS"/>
    <property type="match status" value="2"/>
</dbReference>
<dbReference type="Proteomes" id="UP000244189">
    <property type="component" value="Unassembled WGS sequence"/>
</dbReference>
<dbReference type="AlphaFoldDB" id="A0A2T5GQY0"/>
<gene>
    <name evidence="4" type="ORF">C8J26_0002</name>
</gene>
<accession>A0A2T5GQY0</accession>
<dbReference type="EMBL" id="QAOG01000001">
    <property type="protein sequence ID" value="PTQ61736.1"/>
    <property type="molecule type" value="Genomic_DNA"/>
</dbReference>
<comment type="caution">
    <text evidence="4">The sequence shown here is derived from an EMBL/GenBank/DDBJ whole genome shotgun (WGS) entry which is preliminary data.</text>
</comment>
<organism evidence="4 5">
    <name type="scientific">Sphingomonas aurantiaca</name>
    <dbReference type="NCBI Taxonomy" id="185949"/>
    <lineage>
        <taxon>Bacteria</taxon>
        <taxon>Pseudomonadati</taxon>
        <taxon>Pseudomonadota</taxon>
        <taxon>Alphaproteobacteria</taxon>
        <taxon>Sphingomonadales</taxon>
        <taxon>Sphingomonadaceae</taxon>
        <taxon>Sphingomonas</taxon>
    </lineage>
</organism>
<dbReference type="PANTHER" id="PTHR43080:SF2">
    <property type="entry name" value="CBS DOMAIN-CONTAINING PROTEIN"/>
    <property type="match status" value="1"/>
</dbReference>
<keyword evidence="1 2" id="KW-0129">CBS domain</keyword>
<dbReference type="Pfam" id="PF00571">
    <property type="entry name" value="CBS"/>
    <property type="match status" value="2"/>
</dbReference>